<feature type="chain" id="PRO_5012429546" evidence="1">
    <location>
        <begin position="16"/>
        <end position="208"/>
    </location>
</feature>
<gene>
    <name evidence="3" type="primary">ES20</name>
</gene>
<protein>
    <submittedName>
        <fullName evidence="3">Chemoattractive glycoprotein ES20</fullName>
    </submittedName>
</protein>
<dbReference type="InterPro" id="IPR016186">
    <property type="entry name" value="C-type_lectin-like/link_sf"/>
</dbReference>
<evidence type="ECO:0000313" key="3">
    <source>
        <dbReference type="EMBL" id="AAB94561.1"/>
    </source>
</evidence>
<dbReference type="CDD" id="cd00037">
    <property type="entry name" value="CLECT"/>
    <property type="match status" value="1"/>
</dbReference>
<dbReference type="PIR" id="A36279">
    <property type="entry name" value="A36279"/>
</dbReference>
<keyword evidence="1" id="KW-0732">Signal</keyword>
<dbReference type="InterPro" id="IPR016187">
    <property type="entry name" value="CTDL_fold"/>
</dbReference>
<dbReference type="InterPro" id="IPR001304">
    <property type="entry name" value="C-type_lectin-like"/>
</dbReference>
<dbReference type="PROSITE" id="PS50041">
    <property type="entry name" value="C_TYPE_LECTIN_2"/>
    <property type="match status" value="1"/>
</dbReference>
<dbReference type="AlphaFoldDB" id="O44335"/>
<feature type="signal peptide" evidence="1">
    <location>
        <begin position="1"/>
        <end position="15"/>
    </location>
</feature>
<sequence length="208" mass="22954">MKTYLLLVFLVGAHALVCPPGFTYLPAGESCYKVIFESHDWHSATERCRQESRGLAAISTPEESIAVKEFIDTEISKDSAGAAVCHPTGQSGIRFWTSGLQTKDTCTKTSFLLKITNTFEVPFDFTNWADGEPTLPRKTEKFSALIVGSSERTPSGTTMTATSSCVHSANISNDTLKRISVLPHLYVGFCDEIWLYLNFCLISIQILI</sequence>
<dbReference type="Gene3D" id="3.10.100.10">
    <property type="entry name" value="Mannose-Binding Protein A, subunit A"/>
    <property type="match status" value="1"/>
</dbReference>
<organism evidence="3">
    <name type="scientific">Lumbricus terrestris</name>
    <name type="common">Common earthworm</name>
    <dbReference type="NCBI Taxonomy" id="6398"/>
    <lineage>
        <taxon>Eukaryota</taxon>
        <taxon>Metazoa</taxon>
        <taxon>Spiralia</taxon>
        <taxon>Lophotrochozoa</taxon>
        <taxon>Annelida</taxon>
        <taxon>Clitellata</taxon>
        <taxon>Oligochaeta</taxon>
        <taxon>Crassiclitellata</taxon>
        <taxon>Lumbricina</taxon>
        <taxon>Lumbricidae</taxon>
        <taxon>Lumbricinae</taxon>
        <taxon>Lumbricus</taxon>
    </lineage>
</organism>
<evidence type="ECO:0000256" key="1">
    <source>
        <dbReference type="SAM" id="SignalP"/>
    </source>
</evidence>
<name>O44335_LUMTE</name>
<dbReference type="SUPFAM" id="SSF56436">
    <property type="entry name" value="C-type lectin-like"/>
    <property type="match status" value="1"/>
</dbReference>
<proteinExistence type="evidence at transcript level"/>
<accession>O44335</accession>
<dbReference type="EMBL" id="AF019234">
    <property type="protein sequence ID" value="AAB94561.1"/>
    <property type="molecule type" value="mRNA"/>
</dbReference>
<evidence type="ECO:0000259" key="2">
    <source>
        <dbReference type="PROSITE" id="PS50041"/>
    </source>
</evidence>
<reference evidence="3" key="1">
    <citation type="journal article" date="1997" name="J. Biol. Chem.">
        <title>Cloning and expression of a gene encoding a protein obtained from earthworm secretion that is a chemoattractant for garter snakes.</title>
        <authorList>
            <person name="Wang D."/>
            <person name="Liu W."/>
            <person name="Halpern M."/>
            <person name="Chen P."/>
        </authorList>
    </citation>
    <scope>NUCLEOTIDE SEQUENCE</scope>
</reference>
<dbReference type="SMART" id="SM00034">
    <property type="entry name" value="CLECT"/>
    <property type="match status" value="1"/>
</dbReference>
<feature type="domain" description="C-type lectin" evidence="2">
    <location>
        <begin position="27"/>
        <end position="148"/>
    </location>
</feature>